<evidence type="ECO:0000313" key="2">
    <source>
        <dbReference type="Proteomes" id="UP000247515"/>
    </source>
</evidence>
<dbReference type="EMBL" id="QJJV01000041">
    <property type="protein sequence ID" value="PXX05449.1"/>
    <property type="molecule type" value="Genomic_DNA"/>
</dbReference>
<proteinExistence type="predicted"/>
<organism evidence="1 2">
    <name type="scientific">Paraburkholderia tropica</name>
    <dbReference type="NCBI Taxonomy" id="92647"/>
    <lineage>
        <taxon>Bacteria</taxon>
        <taxon>Pseudomonadati</taxon>
        <taxon>Pseudomonadota</taxon>
        <taxon>Betaproteobacteria</taxon>
        <taxon>Burkholderiales</taxon>
        <taxon>Burkholderiaceae</taxon>
        <taxon>Paraburkholderia</taxon>
    </lineage>
</organism>
<dbReference type="RefSeq" id="WP_110329813.1">
    <property type="nucleotide sequence ID" value="NZ_QJJV01000041.1"/>
</dbReference>
<protein>
    <submittedName>
        <fullName evidence="1">Uncharacterized protein</fullName>
    </submittedName>
</protein>
<comment type="caution">
    <text evidence="1">The sequence shown here is derived from an EMBL/GenBank/DDBJ whole genome shotgun (WGS) entry which is preliminary data.</text>
</comment>
<name>A0ABX5MDY7_9BURK</name>
<keyword evidence="2" id="KW-1185">Reference proteome</keyword>
<dbReference type="Proteomes" id="UP000247515">
    <property type="component" value="Unassembled WGS sequence"/>
</dbReference>
<gene>
    <name evidence="1" type="ORF">C7400_14112</name>
</gene>
<evidence type="ECO:0000313" key="1">
    <source>
        <dbReference type="EMBL" id="PXX05449.1"/>
    </source>
</evidence>
<accession>A0ABX5MDY7</accession>
<sequence length="128" mass="14283">MSNTIRLKPLFHPGRLLVTPEALEKLRANRIPVISVMLRHIAGDWGIVSADDRAQNDLSIAAGLRLLSIYPLPDGARIVVVTEWDRSNTTIELIGQLVARNEPQRPPASAHACYPQWPTINYPVRRCA</sequence>
<reference evidence="1 2" key="1">
    <citation type="submission" date="2018-05" db="EMBL/GenBank/DDBJ databases">
        <title>Genomic Encyclopedia of Type Strains, Phase IV (KMG-V): Genome sequencing to study the core and pangenomes of soil and plant-associated prokaryotes.</title>
        <authorList>
            <person name="Whitman W."/>
        </authorList>
    </citation>
    <scope>NUCLEOTIDE SEQUENCE [LARGE SCALE GENOMIC DNA]</scope>
    <source>
        <strain evidence="1 2">SIr-6563</strain>
    </source>
</reference>